<dbReference type="RefSeq" id="WP_083373040.1">
    <property type="nucleotide sequence ID" value="NZ_LT629776.1"/>
</dbReference>
<reference evidence="9" key="1">
    <citation type="submission" date="2016-10" db="EMBL/GenBank/DDBJ databases">
        <authorList>
            <person name="Varghese N."/>
            <person name="Submissions S."/>
        </authorList>
    </citation>
    <scope>NUCLEOTIDE SEQUENCE [LARGE SCALE GENOMIC DNA]</scope>
    <source>
        <strain evidence="9">DSM 22126</strain>
    </source>
</reference>
<proteinExistence type="predicted"/>
<dbReference type="STRING" id="545619.SAMN04489860_2222"/>
<protein>
    <recommendedName>
        <fullName evidence="7">DUF202 domain-containing protein</fullName>
    </recommendedName>
</protein>
<accession>A0A1H1UKV8</accession>
<dbReference type="InterPro" id="IPR003807">
    <property type="entry name" value="DUF202"/>
</dbReference>
<evidence type="ECO:0000256" key="3">
    <source>
        <dbReference type="ARBA" id="ARBA00022989"/>
    </source>
</evidence>
<dbReference type="EMBL" id="LT629776">
    <property type="protein sequence ID" value="SDS72950.1"/>
    <property type="molecule type" value="Genomic_DNA"/>
</dbReference>
<dbReference type="Proteomes" id="UP000185663">
    <property type="component" value="Chromosome I"/>
</dbReference>
<dbReference type="GO" id="GO:0012505">
    <property type="term" value="C:endomembrane system"/>
    <property type="evidence" value="ECO:0007669"/>
    <property type="project" value="UniProtKB-SubCell"/>
</dbReference>
<keyword evidence="3 6" id="KW-1133">Transmembrane helix</keyword>
<evidence type="ECO:0000256" key="2">
    <source>
        <dbReference type="ARBA" id="ARBA00022692"/>
    </source>
</evidence>
<feature type="domain" description="DUF202" evidence="7">
    <location>
        <begin position="18"/>
        <end position="73"/>
    </location>
</feature>
<dbReference type="AlphaFoldDB" id="A0A1H1UKV8"/>
<dbReference type="OrthoDB" id="3701077at2"/>
<evidence type="ECO:0000256" key="1">
    <source>
        <dbReference type="ARBA" id="ARBA00004127"/>
    </source>
</evidence>
<feature type="transmembrane region" description="Helical" evidence="6">
    <location>
        <begin position="93"/>
        <end position="115"/>
    </location>
</feature>
<dbReference type="eggNOG" id="ENOG5032EQN">
    <property type="taxonomic scope" value="Bacteria"/>
</dbReference>
<feature type="transmembrane region" description="Helical" evidence="6">
    <location>
        <begin position="55"/>
        <end position="73"/>
    </location>
</feature>
<gene>
    <name evidence="8" type="ORF">SAMN04489860_2222</name>
</gene>
<evidence type="ECO:0000313" key="9">
    <source>
        <dbReference type="Proteomes" id="UP000185663"/>
    </source>
</evidence>
<sequence length="119" mass="12790">MPLPRRRRDPRFPGEPWDPGLQPERTALSWQRTILALAVGAMVLSATAVRLDQPVLTVLAALVGVMVLVPAIFRSPDGGMPSHGRLRSWSFLVRLAGLVMALAVLGVAVTVVSLIDMTA</sequence>
<evidence type="ECO:0000259" key="7">
    <source>
        <dbReference type="Pfam" id="PF02656"/>
    </source>
</evidence>
<keyword evidence="9" id="KW-1185">Reference proteome</keyword>
<name>A0A1H1UKV8_9CELL</name>
<evidence type="ECO:0000256" key="4">
    <source>
        <dbReference type="ARBA" id="ARBA00023136"/>
    </source>
</evidence>
<dbReference type="Pfam" id="PF02656">
    <property type="entry name" value="DUF202"/>
    <property type="match status" value="1"/>
</dbReference>
<evidence type="ECO:0000256" key="6">
    <source>
        <dbReference type="SAM" id="Phobius"/>
    </source>
</evidence>
<keyword evidence="4 6" id="KW-0472">Membrane</keyword>
<evidence type="ECO:0000256" key="5">
    <source>
        <dbReference type="SAM" id="MobiDB-lite"/>
    </source>
</evidence>
<feature type="region of interest" description="Disordered" evidence="5">
    <location>
        <begin position="1"/>
        <end position="23"/>
    </location>
</feature>
<evidence type="ECO:0000313" key="8">
    <source>
        <dbReference type="EMBL" id="SDS72950.1"/>
    </source>
</evidence>
<keyword evidence="2 6" id="KW-0812">Transmembrane</keyword>
<organism evidence="8 9">
    <name type="scientific">Paraoerskovia marina</name>
    <dbReference type="NCBI Taxonomy" id="545619"/>
    <lineage>
        <taxon>Bacteria</taxon>
        <taxon>Bacillati</taxon>
        <taxon>Actinomycetota</taxon>
        <taxon>Actinomycetes</taxon>
        <taxon>Micrococcales</taxon>
        <taxon>Cellulomonadaceae</taxon>
        <taxon>Paraoerskovia</taxon>
    </lineage>
</organism>
<comment type="subcellular location">
    <subcellularLocation>
        <location evidence="1">Endomembrane system</location>
        <topology evidence="1">Multi-pass membrane protein</topology>
    </subcellularLocation>
</comment>